<dbReference type="AlphaFoldDB" id="A0A061D8L6"/>
<name>A0A061D8L6_BABBI</name>
<organism evidence="1 2">
    <name type="scientific">Babesia bigemina</name>
    <dbReference type="NCBI Taxonomy" id="5866"/>
    <lineage>
        <taxon>Eukaryota</taxon>
        <taxon>Sar</taxon>
        <taxon>Alveolata</taxon>
        <taxon>Apicomplexa</taxon>
        <taxon>Aconoidasida</taxon>
        <taxon>Piroplasmida</taxon>
        <taxon>Babesiidae</taxon>
        <taxon>Babesia</taxon>
    </lineage>
</organism>
<accession>A0A061D8L6</accession>
<evidence type="ECO:0000313" key="1">
    <source>
        <dbReference type="EMBL" id="CDR97056.1"/>
    </source>
</evidence>
<dbReference type="Proteomes" id="UP000033188">
    <property type="component" value="Chromosome 3"/>
</dbReference>
<protein>
    <submittedName>
        <fullName evidence="1">Uncharacterized protein</fullName>
    </submittedName>
</protein>
<gene>
    <name evidence="1" type="ORF">BBBOND_0309590</name>
</gene>
<evidence type="ECO:0000313" key="2">
    <source>
        <dbReference type="Proteomes" id="UP000033188"/>
    </source>
</evidence>
<reference evidence="2" key="1">
    <citation type="journal article" date="2014" name="Nucleic Acids Res.">
        <title>The evolutionary dynamics of variant antigen genes in Babesia reveal a history of genomic innovation underlying host-parasite interaction.</title>
        <authorList>
            <person name="Jackson A.P."/>
            <person name="Otto T.D."/>
            <person name="Darby A."/>
            <person name="Ramaprasad A."/>
            <person name="Xia D."/>
            <person name="Echaide I.E."/>
            <person name="Farber M."/>
            <person name="Gahlot S."/>
            <person name="Gamble J."/>
            <person name="Gupta D."/>
            <person name="Gupta Y."/>
            <person name="Jackson L."/>
            <person name="Malandrin L."/>
            <person name="Malas T.B."/>
            <person name="Moussa E."/>
            <person name="Nair M."/>
            <person name="Reid A.J."/>
            <person name="Sanders M."/>
            <person name="Sharma J."/>
            <person name="Tracey A."/>
            <person name="Quail M.A."/>
            <person name="Weir W."/>
            <person name="Wastling J.M."/>
            <person name="Hall N."/>
            <person name="Willadsen P."/>
            <person name="Lingelbach K."/>
            <person name="Shiels B."/>
            <person name="Tait A."/>
            <person name="Berriman M."/>
            <person name="Allred D.R."/>
            <person name="Pain A."/>
        </authorList>
    </citation>
    <scope>NUCLEOTIDE SEQUENCE [LARGE SCALE GENOMIC DNA]</scope>
    <source>
        <strain evidence="2">Bond</strain>
    </source>
</reference>
<sequence>MSGLPAAFRRLQLGGGKDDELPRKYMTRVDVEDHIVPLWEHVSQEEAESVDRASADVALEYRYSLESFIQRSSITSEVTVSSYADDFSRLSESEVEENDIRGVYLGDLPNIRVKPGVLDPEAHPVCVEGVTIHGGTVECVDMSPYREQFAVLDYEWFLGLDYNCADRYDPDCVGRGPTFMLPFDAVGKYVFCRAHRRVEHQAVDEFSKPKVGVYDPHVSAATKAGYVPHPQFYILESLAQGSYRTEAQLHFDDDLSRGVVSSPGENGGRIELTVDFNGVTLKDRDSQQTESCSVTNMRKVYNSRVFGGDGGVASLEFADFEVEEAGKSTNGLLLSIHKCSPLVCYVFLKFTDDWKCLFTLFILSSFRCQKALGCDTEYWNSKLVDADVFSVRELFRESVFL</sequence>
<dbReference type="KEGG" id="bbig:BBBOND_0309590"/>
<dbReference type="VEuPathDB" id="PiroplasmaDB:BBBOND_0309590"/>
<proteinExistence type="predicted"/>
<keyword evidence="2" id="KW-1185">Reference proteome</keyword>
<dbReference type="OrthoDB" id="338345at2759"/>
<dbReference type="RefSeq" id="XP_012769242.1">
    <property type="nucleotide sequence ID" value="XM_012913788.1"/>
</dbReference>
<dbReference type="EMBL" id="LK391709">
    <property type="protein sequence ID" value="CDR97056.1"/>
    <property type="molecule type" value="Genomic_DNA"/>
</dbReference>
<dbReference type="GeneID" id="24565597"/>